<evidence type="ECO:0000313" key="2">
    <source>
        <dbReference type="Proteomes" id="UP001236014"/>
    </source>
</evidence>
<sequence length="148" mass="17288">MPFKWPELDPIQQNELLGEITTAVVEALPPGWQQVMIDYRMVGRNVDVAVGVKDPSGTFRPWDPPVDVWKMFQRLRGGMYTEGEGTWFSARFGIEPPSRFTIQYNWRNEPDFDPYPAAEQFAIEQERFPRTEEFMPDWFRERLAAAGN</sequence>
<dbReference type="InterPro" id="IPR036170">
    <property type="entry name" value="YezG-like_sf"/>
</dbReference>
<gene>
    <name evidence="1" type="ORF">QRX50_14935</name>
</gene>
<evidence type="ECO:0000313" key="1">
    <source>
        <dbReference type="EMBL" id="WIX81960.1"/>
    </source>
</evidence>
<dbReference type="Proteomes" id="UP001236014">
    <property type="component" value="Chromosome"/>
</dbReference>
<protein>
    <submittedName>
        <fullName evidence="1">Uncharacterized protein</fullName>
    </submittedName>
</protein>
<dbReference type="KEGG" id="acab:QRX50_14935"/>
<dbReference type="SUPFAM" id="SSF160424">
    <property type="entry name" value="BH3703-like"/>
    <property type="match status" value="1"/>
</dbReference>
<dbReference type="EMBL" id="CP127294">
    <property type="protein sequence ID" value="WIX81960.1"/>
    <property type="molecule type" value="Genomic_DNA"/>
</dbReference>
<dbReference type="AlphaFoldDB" id="A0A9Y2IMN2"/>
<keyword evidence="2" id="KW-1185">Reference proteome</keyword>
<name>A0A9Y2IMN2_9PSEU</name>
<accession>A0A9Y2IMN2</accession>
<proteinExistence type="predicted"/>
<organism evidence="1 2">
    <name type="scientific">Amycolatopsis carbonis</name>
    <dbReference type="NCBI Taxonomy" id="715471"/>
    <lineage>
        <taxon>Bacteria</taxon>
        <taxon>Bacillati</taxon>
        <taxon>Actinomycetota</taxon>
        <taxon>Actinomycetes</taxon>
        <taxon>Pseudonocardiales</taxon>
        <taxon>Pseudonocardiaceae</taxon>
        <taxon>Amycolatopsis</taxon>
    </lineage>
</organism>
<dbReference type="RefSeq" id="WP_285972541.1">
    <property type="nucleotide sequence ID" value="NZ_CP127294.1"/>
</dbReference>
<reference evidence="1 2" key="1">
    <citation type="submission" date="2023-06" db="EMBL/GenBank/DDBJ databases">
        <authorList>
            <person name="Oyuntsetseg B."/>
            <person name="Kim S.B."/>
        </authorList>
    </citation>
    <scope>NUCLEOTIDE SEQUENCE [LARGE SCALE GENOMIC DNA]</scope>
    <source>
        <strain evidence="1 2">2-15</strain>
    </source>
</reference>